<dbReference type="RefSeq" id="WP_209402427.1">
    <property type="nucleotide sequence ID" value="NZ_JAGIYQ010000002.1"/>
</dbReference>
<comment type="function">
    <text evidence="8">Broad specificity carboxypetidase that releases amino acids sequentially from the C-terminus, including neutral, aromatic, polar and basic residues.</text>
</comment>
<protein>
    <recommendedName>
        <fullName evidence="8">Metal-dependent carboxypeptidase</fullName>
        <ecNumber evidence="8">3.4.17.19</ecNumber>
    </recommendedName>
</protein>
<reference evidence="11" key="1">
    <citation type="submission" date="2021-04" db="EMBL/GenBank/DDBJ databases">
        <title>Genome seq and assembly of Bacillus sp.</title>
        <authorList>
            <person name="Chhetri G."/>
        </authorList>
    </citation>
    <scope>NUCLEOTIDE SEQUENCE</scope>
    <source>
        <strain evidence="11">RG28</strain>
    </source>
</reference>
<keyword evidence="12" id="KW-1185">Reference proteome</keyword>
<evidence type="ECO:0000256" key="8">
    <source>
        <dbReference type="PIRNR" id="PIRNR006615"/>
    </source>
</evidence>
<name>A0A940NMH2_9BACI</name>
<evidence type="ECO:0000313" key="12">
    <source>
        <dbReference type="Proteomes" id="UP000682134"/>
    </source>
</evidence>
<gene>
    <name evidence="11" type="ORF">J5Y03_03070</name>
</gene>
<keyword evidence="3 8" id="KW-0479">Metal-binding</keyword>
<feature type="active site" description="Proton donor/acceptor" evidence="10">
    <location>
        <position position="268"/>
    </location>
</feature>
<evidence type="ECO:0000256" key="2">
    <source>
        <dbReference type="ARBA" id="ARBA00022670"/>
    </source>
</evidence>
<dbReference type="CDD" id="cd06460">
    <property type="entry name" value="M32_Taq"/>
    <property type="match status" value="1"/>
</dbReference>
<organism evidence="11 12">
    <name type="scientific">Gottfriedia endophytica</name>
    <dbReference type="NCBI Taxonomy" id="2820819"/>
    <lineage>
        <taxon>Bacteria</taxon>
        <taxon>Bacillati</taxon>
        <taxon>Bacillota</taxon>
        <taxon>Bacilli</taxon>
        <taxon>Bacillales</taxon>
        <taxon>Bacillaceae</taxon>
        <taxon>Gottfriedia</taxon>
    </lineage>
</organism>
<evidence type="ECO:0000256" key="7">
    <source>
        <dbReference type="ARBA" id="ARBA00061580"/>
    </source>
</evidence>
<comment type="similarity">
    <text evidence="7 8">Belongs to the peptidase M32 family.</text>
</comment>
<evidence type="ECO:0000256" key="1">
    <source>
        <dbReference type="ARBA" id="ARBA00022645"/>
    </source>
</evidence>
<dbReference type="EMBL" id="JAGIYQ010000002">
    <property type="protein sequence ID" value="MBP0724163.1"/>
    <property type="molecule type" value="Genomic_DNA"/>
</dbReference>
<feature type="binding site" evidence="9">
    <location>
        <position position="271"/>
    </location>
    <ligand>
        <name>Zn(2+)</name>
        <dbReference type="ChEBI" id="CHEBI:29105"/>
        <note>catalytic</note>
    </ligand>
</feature>
<evidence type="ECO:0000256" key="4">
    <source>
        <dbReference type="ARBA" id="ARBA00022801"/>
    </source>
</evidence>
<dbReference type="PRINTS" id="PR00998">
    <property type="entry name" value="CRBOXYPTASET"/>
</dbReference>
<dbReference type="GO" id="GO:0004181">
    <property type="term" value="F:metallocarboxypeptidase activity"/>
    <property type="evidence" value="ECO:0007669"/>
    <property type="project" value="UniProtKB-UniRule"/>
</dbReference>
<keyword evidence="5 8" id="KW-0482">Metalloprotease</keyword>
<dbReference type="PANTHER" id="PTHR34217:SF1">
    <property type="entry name" value="CARBOXYPEPTIDASE 1"/>
    <property type="match status" value="1"/>
</dbReference>
<dbReference type="FunFam" id="1.10.1370.30:FF:000003">
    <property type="entry name" value="Thermostable carboxypeptidase 1"/>
    <property type="match status" value="1"/>
</dbReference>
<evidence type="ECO:0000256" key="3">
    <source>
        <dbReference type="ARBA" id="ARBA00022723"/>
    </source>
</evidence>
<dbReference type="Proteomes" id="UP000682134">
    <property type="component" value="Unassembled WGS sequence"/>
</dbReference>
<feature type="binding site" evidence="9">
    <location>
        <position position="267"/>
    </location>
    <ligand>
        <name>Zn(2+)</name>
        <dbReference type="ChEBI" id="CHEBI:29105"/>
        <note>catalytic</note>
    </ligand>
</feature>
<evidence type="ECO:0000256" key="6">
    <source>
        <dbReference type="ARBA" id="ARBA00052755"/>
    </source>
</evidence>
<keyword evidence="9" id="KW-0862">Zinc</keyword>
<comment type="catalytic activity">
    <reaction evidence="6 8">
        <text>Release of a C-terminal amino acid with broad specificity, except for -Pro.</text>
        <dbReference type="EC" id="3.4.17.19"/>
    </reaction>
</comment>
<comment type="caution">
    <text evidence="11">The sequence shown here is derived from an EMBL/GenBank/DDBJ whole genome shotgun (WGS) entry which is preliminary data.</text>
</comment>
<dbReference type="EC" id="3.4.17.19" evidence="8"/>
<evidence type="ECO:0000256" key="5">
    <source>
        <dbReference type="ARBA" id="ARBA00023049"/>
    </source>
</evidence>
<proteinExistence type="inferred from homology"/>
<dbReference type="InterPro" id="IPR001333">
    <property type="entry name" value="Peptidase_M32_Taq"/>
</dbReference>
<dbReference type="PIRSF" id="PIRSF006615">
    <property type="entry name" value="Zn_crbxpep_Taq"/>
    <property type="match status" value="1"/>
</dbReference>
<dbReference type="PANTHER" id="PTHR34217">
    <property type="entry name" value="METAL-DEPENDENT CARBOXYPEPTIDASE"/>
    <property type="match status" value="1"/>
</dbReference>
<evidence type="ECO:0000313" key="11">
    <source>
        <dbReference type="EMBL" id="MBP0724163.1"/>
    </source>
</evidence>
<keyword evidence="1 8" id="KW-0121">Carboxypeptidase</keyword>
<evidence type="ECO:0000256" key="9">
    <source>
        <dbReference type="PIRSR" id="PIRSR006615-1"/>
    </source>
</evidence>
<dbReference type="PROSITE" id="PS52034">
    <property type="entry name" value="PEPTIDASE_M32"/>
    <property type="match status" value="1"/>
</dbReference>
<dbReference type="Pfam" id="PF02074">
    <property type="entry name" value="Peptidase_M32"/>
    <property type="match status" value="1"/>
</dbReference>
<comment type="cofactor">
    <cofactor evidence="9">
        <name>Zn(2+)</name>
        <dbReference type="ChEBI" id="CHEBI:29105"/>
    </cofactor>
    <text evidence="9">Binds 1 zinc ion per subunit.</text>
</comment>
<dbReference type="GO" id="GO:0006508">
    <property type="term" value="P:proteolysis"/>
    <property type="evidence" value="ECO:0007669"/>
    <property type="project" value="UniProtKB-UniRule"/>
</dbReference>
<keyword evidence="4 8" id="KW-0378">Hydrolase</keyword>
<feature type="binding site" evidence="9">
    <location>
        <position position="297"/>
    </location>
    <ligand>
        <name>Zn(2+)</name>
        <dbReference type="ChEBI" id="CHEBI:29105"/>
        <note>catalytic</note>
    </ligand>
</feature>
<dbReference type="GO" id="GO:0008270">
    <property type="term" value="F:zinc ion binding"/>
    <property type="evidence" value="ECO:0007669"/>
    <property type="project" value="UniProtKB-ARBA"/>
</dbReference>
<dbReference type="SUPFAM" id="SSF55486">
    <property type="entry name" value="Metalloproteases ('zincins'), catalytic domain"/>
    <property type="match status" value="1"/>
</dbReference>
<evidence type="ECO:0000256" key="10">
    <source>
        <dbReference type="PIRSR" id="PIRSR006615-2"/>
    </source>
</evidence>
<dbReference type="AlphaFoldDB" id="A0A940NMH2"/>
<sequence>MSFKEVEQSFLDYVRKIVNYNEANSVMYWDLRTGAPKNSVAQRSIVISEISSEIFKMTTSDVMAHYLTTLEEAIGNNIISFETEQTVKEMRRQYDRNTKIPAEEYREYIKLQTMAESVWSEAKNENDFKKYQPYLEQIIEYKKRFVEYLGYKECKYDTYLDQYEPGMTVKELDQVFQTVRERIVPLVQAIANTGKNFEKEEMTQFVSKQKQREICESLLETLQYNFSAGRLDETAHPFATSLNLGDVRVTTKFHENNFDKAIFSTIHECGHALYEQNISTGLAGLPICCGASLGIHESQSLFFEKMIGKSYAFWSKNYNRLQEQLEGKLDDVSLDDFYKAINHSKPSFIRIEADELTYPLHVMLRYEIEKELLEGTIEVKDLPEIWNEKMSEYIGIRPSNDQEGVLQDVHWSMGYFGYFPTYALGAMYAAQIKNSMVKDIPNFDELVAKNEFEEILQWLKANIHQHGQTKTPKVLLRDVTGEELNVQYYIDYLENKFSALYDLAEVEQ</sequence>
<dbReference type="Gene3D" id="1.10.1370.30">
    <property type="match status" value="1"/>
</dbReference>
<accession>A0A940NMH2</accession>
<keyword evidence="2 8" id="KW-0645">Protease</keyword>